<dbReference type="GO" id="GO:0005634">
    <property type="term" value="C:nucleus"/>
    <property type="evidence" value="ECO:0007669"/>
    <property type="project" value="TreeGrafter"/>
</dbReference>
<feature type="compositionally biased region" description="Basic residues" evidence="5">
    <location>
        <begin position="147"/>
        <end position="156"/>
    </location>
</feature>
<dbReference type="Gene3D" id="3.30.40.10">
    <property type="entry name" value="Zinc/RING finger domain, C3HC4 (zinc finger)"/>
    <property type="match status" value="2"/>
</dbReference>
<evidence type="ECO:0000256" key="5">
    <source>
        <dbReference type="SAM" id="MobiDB-lite"/>
    </source>
</evidence>
<sequence>KNMKHNVEDLFTAIKNWHVDKEYCSLDVQHPSLIPQLRPYQKSAVKWMLHQEKYEQVKKENMDNSGDLHCLFVEIKSKDNVTLYFNKYGGFIVKDKPLAVLPTPGGILADEMGLGKTVEVLSCMLCHPRQNVKKPAYQDPINIESHKPKRKRKSGKRLTGNDIFTLDGVPEEEGEGVEDSSLEESKSKYIAQDSSPTDSKGTRNVTREKKNKKRVNKESEIPQNRIKVHLPKRENDDSLNKSGRPKRQAAKFVCGYVSFDDDDIEDEDNYELPEKKTALKKNNIKKTTYNVDQEISESTHWSSIESAIIKECWDGNAKDYKKEGSYKDFRKFLRTRKKDPYYMMSVKERLQIQYNNSMAKYSASEVVTRKTIQGFFDTKVAQKSFFECLCGSAEIENRDEKFRVQCSVCSLWQHADCVQYDVTDPYRGVYICPHCWTQEQPVVSGATLIVTPSAISFQWVNEIMKHLKHKAIRMLVYKGVSTQGYMQPHYLANFDIVITTYETLSRELNYVDLPHSNSRMGRRFRHPKRFMATPSPLPCVEWWRVCLDEAQMVECTTNKTAEMALRLAAINRWCVTGTPVQKTVNELQGLLMFLGVDPYWVVQWWNRCLFLPYCHGVKEPLHNLVAQYMWRNAKKDVIHQIDIPQQTEEVHWLSFTRVEEHFYQRLHAECSYDAQQRLKKFPDTKTKLNSLDRSTLNSLLHPLLKLRQACNHPQVVKGQFLSMNRKTMTMEMLLENLIKKTKLETEEAHRLLIASMNGLAGIHIIQEEWSQAVEMYRSVLRSIEEHANIKTDSLQRLHTLHNLAEILESGHPNIQPTLRDDSLREEAETIRKRYLQHYPQQVATADLECNQNTKAVESLEKNYNLRTKWWLAALESFDDDFVLEVRDEMLSSYSRFEENKCILYPVKTRAHLQLVLNAEMKKIKNQRLEMINGVKYLQSLDPVSLLDGAIDCHLRPTESEPPQCLICATHELFEDYEETLFSMRELKHSRTTGVSKETEDIKDKAQVMQATRRGHWGQSENERVLRYLQTKSLEKVEREIYKDSQTHFKIWEATKREFKNYRILWRAIFDSVSAMDEVNMATIRLRLRFPDEEIPLQKKKKQREDLEKKMEALRYVVEAGELPQLQLKLKSDKIVATNDLKIKLGQLLYLQNLAKTDFGKEGGKNPEPCPICQGELGEKWAVLLCGHCYCMECMRTLSNRGFNGMDKSAVKCPMCRQPTRTREISYVDTKAKEEE</sequence>
<dbReference type="PROSITE" id="PS50089">
    <property type="entry name" value="ZF_RING_2"/>
    <property type="match status" value="1"/>
</dbReference>
<dbReference type="GO" id="GO:0006974">
    <property type="term" value="P:DNA damage response"/>
    <property type="evidence" value="ECO:0007669"/>
    <property type="project" value="TreeGrafter"/>
</dbReference>
<evidence type="ECO:0000256" key="4">
    <source>
        <dbReference type="PROSITE-ProRule" id="PRU00175"/>
    </source>
</evidence>
<dbReference type="CDD" id="cd16569">
    <property type="entry name" value="RING-HC_SHPRH-like"/>
    <property type="match status" value="1"/>
</dbReference>
<dbReference type="InterPro" id="IPR018957">
    <property type="entry name" value="Znf_C3HC4_RING-type"/>
</dbReference>
<dbReference type="InterPro" id="IPR017907">
    <property type="entry name" value="Znf_RING_CS"/>
</dbReference>
<evidence type="ECO:0000259" key="6">
    <source>
        <dbReference type="PROSITE" id="PS50089"/>
    </source>
</evidence>
<dbReference type="PROSITE" id="PS00518">
    <property type="entry name" value="ZF_RING_1"/>
    <property type="match status" value="1"/>
</dbReference>
<evidence type="ECO:0000313" key="7">
    <source>
        <dbReference type="EMBL" id="KAK8731334.1"/>
    </source>
</evidence>
<feature type="non-terminal residue" evidence="7">
    <location>
        <position position="1"/>
    </location>
</feature>
<dbReference type="GO" id="GO:0005737">
    <property type="term" value="C:cytoplasm"/>
    <property type="evidence" value="ECO:0007669"/>
    <property type="project" value="UniProtKB-ARBA"/>
</dbReference>
<dbReference type="InterPro" id="IPR001965">
    <property type="entry name" value="Znf_PHD"/>
</dbReference>
<dbReference type="SMART" id="SM00249">
    <property type="entry name" value="PHD"/>
    <property type="match status" value="1"/>
</dbReference>
<dbReference type="Pfam" id="PF21325">
    <property type="entry name" value="SHPRH_helical-1st"/>
    <property type="match status" value="1"/>
</dbReference>
<dbReference type="InterPro" id="IPR048695">
    <property type="entry name" value="SHPRH_helical_2nd"/>
</dbReference>
<dbReference type="PANTHER" id="PTHR45865:SF1">
    <property type="entry name" value="E3 UBIQUITIN-PROTEIN LIGASE SHPRH"/>
    <property type="match status" value="1"/>
</dbReference>
<keyword evidence="1" id="KW-0479">Metal-binding</keyword>
<dbReference type="Gene3D" id="3.40.50.10810">
    <property type="entry name" value="Tandem AAA-ATPase domain"/>
    <property type="match status" value="2"/>
</dbReference>
<feature type="non-terminal residue" evidence="7">
    <location>
        <position position="1235"/>
    </location>
</feature>
<keyword evidence="8" id="KW-1185">Reference proteome</keyword>
<evidence type="ECO:0000256" key="1">
    <source>
        <dbReference type="ARBA" id="ARBA00022723"/>
    </source>
</evidence>
<dbReference type="FunFam" id="3.40.50.10810:FF:000013">
    <property type="entry name" value="E3 ubiquitin-protein ligase SHPRH isoform X2"/>
    <property type="match status" value="1"/>
</dbReference>
<dbReference type="GO" id="GO:0000209">
    <property type="term" value="P:protein polyubiquitination"/>
    <property type="evidence" value="ECO:0007669"/>
    <property type="project" value="TreeGrafter"/>
</dbReference>
<dbReference type="InterPro" id="IPR027417">
    <property type="entry name" value="P-loop_NTPase"/>
</dbReference>
<dbReference type="InterPro" id="IPR001841">
    <property type="entry name" value="Znf_RING"/>
</dbReference>
<dbReference type="SUPFAM" id="SSF52540">
    <property type="entry name" value="P-loop containing nucleoside triphosphate hydrolases"/>
    <property type="match status" value="2"/>
</dbReference>
<keyword evidence="3" id="KW-0862">Zinc</keyword>
<dbReference type="SMART" id="SM00487">
    <property type="entry name" value="DEXDc"/>
    <property type="match status" value="1"/>
</dbReference>
<keyword evidence="2 4" id="KW-0863">Zinc-finger</keyword>
<dbReference type="InterPro" id="IPR000330">
    <property type="entry name" value="SNF2_N"/>
</dbReference>
<dbReference type="Pfam" id="PF00097">
    <property type="entry name" value="zf-C3HC4"/>
    <property type="match status" value="1"/>
</dbReference>
<proteinExistence type="predicted"/>
<dbReference type="Gene3D" id="1.25.40.10">
    <property type="entry name" value="Tetratricopeptide repeat domain"/>
    <property type="match status" value="1"/>
</dbReference>
<name>A0AAW0WTW8_CHEQU</name>
<feature type="compositionally biased region" description="Acidic residues" evidence="5">
    <location>
        <begin position="169"/>
        <end position="182"/>
    </location>
</feature>
<dbReference type="InterPro" id="IPR011990">
    <property type="entry name" value="TPR-like_helical_dom_sf"/>
</dbReference>
<feature type="domain" description="RING-type" evidence="6">
    <location>
        <begin position="1169"/>
        <end position="1216"/>
    </location>
</feature>
<dbReference type="GO" id="GO:0061630">
    <property type="term" value="F:ubiquitin protein ligase activity"/>
    <property type="evidence" value="ECO:0007669"/>
    <property type="project" value="TreeGrafter"/>
</dbReference>
<dbReference type="InterPro" id="IPR014001">
    <property type="entry name" value="Helicase_ATP-bd"/>
</dbReference>
<dbReference type="PROSITE" id="PS01359">
    <property type="entry name" value="ZF_PHD_1"/>
    <property type="match status" value="1"/>
</dbReference>
<feature type="region of interest" description="Disordered" evidence="5">
    <location>
        <begin position="137"/>
        <end position="245"/>
    </location>
</feature>
<evidence type="ECO:0000256" key="3">
    <source>
        <dbReference type="ARBA" id="ARBA00022833"/>
    </source>
</evidence>
<dbReference type="Proteomes" id="UP001445076">
    <property type="component" value="Unassembled WGS sequence"/>
</dbReference>
<dbReference type="InterPro" id="IPR013083">
    <property type="entry name" value="Znf_RING/FYVE/PHD"/>
</dbReference>
<organism evidence="7 8">
    <name type="scientific">Cherax quadricarinatus</name>
    <name type="common">Australian red claw crayfish</name>
    <dbReference type="NCBI Taxonomy" id="27406"/>
    <lineage>
        <taxon>Eukaryota</taxon>
        <taxon>Metazoa</taxon>
        <taxon>Ecdysozoa</taxon>
        <taxon>Arthropoda</taxon>
        <taxon>Crustacea</taxon>
        <taxon>Multicrustacea</taxon>
        <taxon>Malacostraca</taxon>
        <taxon>Eumalacostraca</taxon>
        <taxon>Eucarida</taxon>
        <taxon>Decapoda</taxon>
        <taxon>Pleocyemata</taxon>
        <taxon>Astacidea</taxon>
        <taxon>Parastacoidea</taxon>
        <taxon>Parastacidae</taxon>
        <taxon>Cherax</taxon>
    </lineage>
</organism>
<dbReference type="Pfam" id="PF00176">
    <property type="entry name" value="SNF2-rel_dom"/>
    <property type="match status" value="1"/>
</dbReference>
<dbReference type="AlphaFoldDB" id="A0AAW0WTW8"/>
<reference evidence="7 8" key="1">
    <citation type="journal article" date="2024" name="BMC Genomics">
        <title>Genome assembly of redclaw crayfish (Cherax quadricarinatus) provides insights into its immune adaptation and hypoxia tolerance.</title>
        <authorList>
            <person name="Liu Z."/>
            <person name="Zheng J."/>
            <person name="Li H."/>
            <person name="Fang K."/>
            <person name="Wang S."/>
            <person name="He J."/>
            <person name="Zhou D."/>
            <person name="Weng S."/>
            <person name="Chi M."/>
            <person name="Gu Z."/>
            <person name="He J."/>
            <person name="Li F."/>
            <person name="Wang M."/>
        </authorList>
    </citation>
    <scope>NUCLEOTIDE SEQUENCE [LARGE SCALE GENOMIC DNA]</scope>
    <source>
        <strain evidence="7">ZL_2023a</strain>
    </source>
</reference>
<dbReference type="InterPro" id="IPR038718">
    <property type="entry name" value="SNF2-like_sf"/>
</dbReference>
<dbReference type="PANTHER" id="PTHR45865">
    <property type="entry name" value="E3 UBIQUITIN-PROTEIN LIGASE SHPRH FAMILY MEMBER"/>
    <property type="match status" value="1"/>
</dbReference>
<dbReference type="EMBL" id="JARKIK010000061">
    <property type="protein sequence ID" value="KAK8731334.1"/>
    <property type="molecule type" value="Genomic_DNA"/>
</dbReference>
<gene>
    <name evidence="7" type="ORF">OTU49_007552</name>
</gene>
<dbReference type="SUPFAM" id="SSF57850">
    <property type="entry name" value="RING/U-box"/>
    <property type="match status" value="1"/>
</dbReference>
<dbReference type="CDD" id="cd15547">
    <property type="entry name" value="PHD_SHPRH"/>
    <property type="match status" value="1"/>
</dbReference>
<dbReference type="GO" id="GO:0008270">
    <property type="term" value="F:zinc ion binding"/>
    <property type="evidence" value="ECO:0007669"/>
    <property type="project" value="UniProtKB-KW"/>
</dbReference>
<dbReference type="InterPro" id="IPR011011">
    <property type="entry name" value="Znf_FYVE_PHD"/>
</dbReference>
<accession>A0AAW0WTW8</accession>
<dbReference type="InterPro" id="IPR052583">
    <property type="entry name" value="ATP-helicase/E3_Ub-Ligase"/>
</dbReference>
<comment type="caution">
    <text evidence="7">The sequence shown here is derived from an EMBL/GenBank/DDBJ whole genome shotgun (WGS) entry which is preliminary data.</text>
</comment>
<dbReference type="Pfam" id="PF21324">
    <property type="entry name" value="SHPRH_helical-2nd"/>
    <property type="match status" value="1"/>
</dbReference>
<evidence type="ECO:0000256" key="2">
    <source>
        <dbReference type="ARBA" id="ARBA00022771"/>
    </source>
</evidence>
<evidence type="ECO:0000313" key="8">
    <source>
        <dbReference type="Proteomes" id="UP001445076"/>
    </source>
</evidence>
<dbReference type="SMART" id="SM00184">
    <property type="entry name" value="RING"/>
    <property type="match status" value="1"/>
</dbReference>
<dbReference type="CDD" id="cd18070">
    <property type="entry name" value="DEXQc_SHPRH"/>
    <property type="match status" value="1"/>
</dbReference>
<dbReference type="InterPro" id="IPR048686">
    <property type="entry name" value="SHPRH_helical_1st"/>
</dbReference>
<dbReference type="GO" id="GO:0005524">
    <property type="term" value="F:ATP binding"/>
    <property type="evidence" value="ECO:0007669"/>
    <property type="project" value="InterPro"/>
</dbReference>
<dbReference type="SUPFAM" id="SSF57903">
    <property type="entry name" value="FYVE/PHD zinc finger"/>
    <property type="match status" value="1"/>
</dbReference>
<dbReference type="InterPro" id="IPR019786">
    <property type="entry name" value="Zinc_finger_PHD-type_CS"/>
</dbReference>
<protein>
    <recommendedName>
        <fullName evidence="6">RING-type domain-containing protein</fullName>
    </recommendedName>
</protein>